<reference evidence="3" key="2">
    <citation type="submission" date="2012-11" db="EMBL/GenBank/DDBJ databases">
        <authorList>
            <person name="Kuo A."/>
            <person name="Curtis B.A."/>
            <person name="Tanifuji G."/>
            <person name="Burki F."/>
            <person name="Gruber A."/>
            <person name="Irimia M."/>
            <person name="Maruyama S."/>
            <person name="Arias M.C."/>
            <person name="Ball S.G."/>
            <person name="Gile G.H."/>
            <person name="Hirakawa Y."/>
            <person name="Hopkins J.F."/>
            <person name="Rensing S.A."/>
            <person name="Schmutz J."/>
            <person name="Symeonidi A."/>
            <person name="Elias M."/>
            <person name="Eveleigh R.J."/>
            <person name="Herman E.K."/>
            <person name="Klute M.J."/>
            <person name="Nakayama T."/>
            <person name="Obornik M."/>
            <person name="Reyes-Prieto A."/>
            <person name="Armbrust E.V."/>
            <person name="Aves S.J."/>
            <person name="Beiko R.G."/>
            <person name="Coutinho P."/>
            <person name="Dacks J.B."/>
            <person name="Durnford D.G."/>
            <person name="Fast N.M."/>
            <person name="Green B.R."/>
            <person name="Grisdale C."/>
            <person name="Hempe F."/>
            <person name="Henrissat B."/>
            <person name="Hoppner M.P."/>
            <person name="Ishida K.-I."/>
            <person name="Kim E."/>
            <person name="Koreny L."/>
            <person name="Kroth P.G."/>
            <person name="Liu Y."/>
            <person name="Malik S.-B."/>
            <person name="Maier U.G."/>
            <person name="McRose D."/>
            <person name="Mock T."/>
            <person name="Neilson J.A."/>
            <person name="Onodera N.T."/>
            <person name="Poole A.M."/>
            <person name="Pritham E.J."/>
            <person name="Richards T.A."/>
            <person name="Rocap G."/>
            <person name="Roy S.W."/>
            <person name="Sarai C."/>
            <person name="Schaack S."/>
            <person name="Shirato S."/>
            <person name="Slamovits C.H."/>
            <person name="Spencer D.F."/>
            <person name="Suzuki S."/>
            <person name="Worden A.Z."/>
            <person name="Zauner S."/>
            <person name="Barry K."/>
            <person name="Bell C."/>
            <person name="Bharti A.K."/>
            <person name="Crow J.A."/>
            <person name="Grimwood J."/>
            <person name="Kramer R."/>
            <person name="Lindquist E."/>
            <person name="Lucas S."/>
            <person name="Salamov A."/>
            <person name="McFadden G.I."/>
            <person name="Lane C.E."/>
            <person name="Keeling P.J."/>
            <person name="Gray M.W."/>
            <person name="Grigoriev I.V."/>
            <person name="Archibald J.M."/>
        </authorList>
    </citation>
    <scope>NUCLEOTIDE SEQUENCE</scope>
    <source>
        <strain evidence="3">CCMP2712</strain>
    </source>
</reference>
<dbReference type="InterPro" id="IPR009030">
    <property type="entry name" value="Growth_fac_rcpt_cys_sf"/>
</dbReference>
<feature type="non-terminal residue" evidence="1">
    <location>
        <position position="1"/>
    </location>
</feature>
<feature type="non-terminal residue" evidence="1">
    <location>
        <position position="225"/>
    </location>
</feature>
<dbReference type="Gene3D" id="2.10.50.10">
    <property type="entry name" value="Tumor Necrosis Factor Receptor, subunit A, domain 2"/>
    <property type="match status" value="1"/>
</dbReference>
<dbReference type="PANTHER" id="PTHR47236:SF4">
    <property type="entry name" value="GENE 9195-RELATED"/>
    <property type="match status" value="1"/>
</dbReference>
<sequence>GICPAGYFCPRASPHPLICPSGYYCERSGFENVTGPCRAGFYCPDPGMLSGILCPVGKYCPQGSISPIPCPKGTASITLGAVDVGQCLSCPVGMYCASLGISEPTGICQAGYLCPSGSVVSAPQGNQSMCPKGYFCPAGSQVPIPCPPGTYNDHDHGRGPSECIPCPAGQFCATGDPRSLTRDRGEICPSGFYCPQGSSQPNACPRGTFRQETGGSNLDECLPCP</sequence>
<protein>
    <recommendedName>
        <fullName evidence="4">Tyrosine-protein kinase ephrin type A/B receptor-like domain-containing protein</fullName>
    </recommendedName>
</protein>
<dbReference type="KEGG" id="gtt:GUITHDRAFT_57032"/>
<dbReference type="EMBL" id="JH992992">
    <property type="protein sequence ID" value="EKX46972.1"/>
    <property type="molecule type" value="Genomic_DNA"/>
</dbReference>
<dbReference type="PANTHER" id="PTHR47236">
    <property type="entry name" value="GENE, 32742-RELATED-RELATED"/>
    <property type="match status" value="1"/>
</dbReference>
<dbReference type="GeneID" id="17303475"/>
<organism evidence="1">
    <name type="scientific">Guillardia theta (strain CCMP2712)</name>
    <name type="common">Cryptophyte</name>
    <dbReference type="NCBI Taxonomy" id="905079"/>
    <lineage>
        <taxon>Eukaryota</taxon>
        <taxon>Cryptophyceae</taxon>
        <taxon>Pyrenomonadales</taxon>
        <taxon>Geminigeraceae</taxon>
        <taxon>Guillardia</taxon>
    </lineage>
</organism>
<dbReference type="PaxDb" id="55529-EKX46972"/>
<dbReference type="EnsemblProtists" id="EKX46972">
    <property type="protein sequence ID" value="EKX46972"/>
    <property type="gene ID" value="GUITHDRAFT_57032"/>
</dbReference>
<dbReference type="AlphaFoldDB" id="L1JF83"/>
<evidence type="ECO:0000313" key="3">
    <source>
        <dbReference type="Proteomes" id="UP000011087"/>
    </source>
</evidence>
<dbReference type="OMA" id="SARIYCE"/>
<dbReference type="OrthoDB" id="439917at2759"/>
<dbReference type="SMART" id="SM01411">
    <property type="entry name" value="Ephrin_rec_like"/>
    <property type="match status" value="4"/>
</dbReference>
<reference evidence="2" key="3">
    <citation type="submission" date="2016-03" db="UniProtKB">
        <authorList>
            <consortium name="EnsemblProtists"/>
        </authorList>
    </citation>
    <scope>IDENTIFICATION</scope>
</reference>
<dbReference type="SUPFAM" id="SSF57184">
    <property type="entry name" value="Growth factor receptor domain"/>
    <property type="match status" value="1"/>
</dbReference>
<gene>
    <name evidence="1" type="ORF">GUITHDRAFT_57032</name>
</gene>
<dbReference type="RefSeq" id="XP_005833952.1">
    <property type="nucleotide sequence ID" value="XM_005833895.1"/>
</dbReference>
<reference evidence="1 3" key="1">
    <citation type="journal article" date="2012" name="Nature">
        <title>Algal genomes reveal evolutionary mosaicism and the fate of nucleomorphs.</title>
        <authorList>
            <consortium name="DOE Joint Genome Institute"/>
            <person name="Curtis B.A."/>
            <person name="Tanifuji G."/>
            <person name="Burki F."/>
            <person name="Gruber A."/>
            <person name="Irimia M."/>
            <person name="Maruyama S."/>
            <person name="Arias M.C."/>
            <person name="Ball S.G."/>
            <person name="Gile G.H."/>
            <person name="Hirakawa Y."/>
            <person name="Hopkins J.F."/>
            <person name="Kuo A."/>
            <person name="Rensing S.A."/>
            <person name="Schmutz J."/>
            <person name="Symeonidi A."/>
            <person name="Elias M."/>
            <person name="Eveleigh R.J."/>
            <person name="Herman E.K."/>
            <person name="Klute M.J."/>
            <person name="Nakayama T."/>
            <person name="Obornik M."/>
            <person name="Reyes-Prieto A."/>
            <person name="Armbrust E.V."/>
            <person name="Aves S.J."/>
            <person name="Beiko R.G."/>
            <person name="Coutinho P."/>
            <person name="Dacks J.B."/>
            <person name="Durnford D.G."/>
            <person name="Fast N.M."/>
            <person name="Green B.R."/>
            <person name="Grisdale C.J."/>
            <person name="Hempel F."/>
            <person name="Henrissat B."/>
            <person name="Hoppner M.P."/>
            <person name="Ishida K."/>
            <person name="Kim E."/>
            <person name="Koreny L."/>
            <person name="Kroth P.G."/>
            <person name="Liu Y."/>
            <person name="Malik S.B."/>
            <person name="Maier U.G."/>
            <person name="McRose D."/>
            <person name="Mock T."/>
            <person name="Neilson J.A."/>
            <person name="Onodera N.T."/>
            <person name="Poole A.M."/>
            <person name="Pritham E.J."/>
            <person name="Richards T.A."/>
            <person name="Rocap G."/>
            <person name="Roy S.W."/>
            <person name="Sarai C."/>
            <person name="Schaack S."/>
            <person name="Shirato S."/>
            <person name="Slamovits C.H."/>
            <person name="Spencer D.F."/>
            <person name="Suzuki S."/>
            <person name="Worden A.Z."/>
            <person name="Zauner S."/>
            <person name="Barry K."/>
            <person name="Bell C."/>
            <person name="Bharti A.K."/>
            <person name="Crow J.A."/>
            <person name="Grimwood J."/>
            <person name="Kramer R."/>
            <person name="Lindquist E."/>
            <person name="Lucas S."/>
            <person name="Salamov A."/>
            <person name="McFadden G.I."/>
            <person name="Lane C.E."/>
            <person name="Keeling P.J."/>
            <person name="Gray M.W."/>
            <person name="Grigoriev I.V."/>
            <person name="Archibald J.M."/>
        </authorList>
    </citation>
    <scope>NUCLEOTIDE SEQUENCE</scope>
    <source>
        <strain evidence="1 3">CCMP2712</strain>
    </source>
</reference>
<accession>L1JF83</accession>
<keyword evidence="3" id="KW-1185">Reference proteome</keyword>
<evidence type="ECO:0000313" key="1">
    <source>
        <dbReference type="EMBL" id="EKX46972.1"/>
    </source>
</evidence>
<evidence type="ECO:0000313" key="2">
    <source>
        <dbReference type="EnsemblProtists" id="EKX46972"/>
    </source>
</evidence>
<name>L1JF83_GUITC</name>
<evidence type="ECO:0008006" key="4">
    <source>
        <dbReference type="Google" id="ProtNLM"/>
    </source>
</evidence>
<dbReference type="Proteomes" id="UP000011087">
    <property type="component" value="Unassembled WGS sequence"/>
</dbReference>
<proteinExistence type="predicted"/>
<dbReference type="HOGENOM" id="CLU_1232673_0_0_1"/>
<dbReference type="STRING" id="905079.L1JF83"/>